<dbReference type="EMBL" id="JBHSWU010000001">
    <property type="protein sequence ID" value="MFC6722875.1"/>
    <property type="molecule type" value="Genomic_DNA"/>
</dbReference>
<dbReference type="AlphaFoldDB" id="A0ABD5RUD0"/>
<name>A0ABD5RUD0_9EURY</name>
<reference evidence="1 2" key="1">
    <citation type="journal article" date="2019" name="Int. J. Syst. Evol. Microbiol.">
        <title>The Global Catalogue of Microorganisms (GCM) 10K type strain sequencing project: providing services to taxonomists for standard genome sequencing and annotation.</title>
        <authorList>
            <consortium name="The Broad Institute Genomics Platform"/>
            <consortium name="The Broad Institute Genome Sequencing Center for Infectious Disease"/>
            <person name="Wu L."/>
            <person name="Ma J."/>
        </authorList>
    </citation>
    <scope>NUCLEOTIDE SEQUENCE [LARGE SCALE GENOMIC DNA]</scope>
    <source>
        <strain evidence="1 2">NBRC 111368</strain>
    </source>
</reference>
<sequence length="132" mass="15279">MEAQILRLSVHSVLKIRWCIGSVWSVARKIPSYDVPISEARERQIWDPSTISTHFVERSVIEVRGDLDQLYQSQAPIYGGDVMCSYRYELYSGGEIMLVQYCDGSQEMQYRDSSSVWPWEVLDPEEVDLDPL</sequence>
<evidence type="ECO:0000313" key="1">
    <source>
        <dbReference type="EMBL" id="MFC6722875.1"/>
    </source>
</evidence>
<accession>A0ABD5RUD0</accession>
<proteinExistence type="predicted"/>
<protein>
    <submittedName>
        <fullName evidence="1">Uncharacterized protein</fullName>
    </submittedName>
</protein>
<dbReference type="Proteomes" id="UP001596328">
    <property type="component" value="Unassembled WGS sequence"/>
</dbReference>
<keyword evidence="2" id="KW-1185">Reference proteome</keyword>
<gene>
    <name evidence="1" type="ORF">ACFQE1_00345</name>
</gene>
<comment type="caution">
    <text evidence="1">The sequence shown here is derived from an EMBL/GenBank/DDBJ whole genome shotgun (WGS) entry which is preliminary data.</text>
</comment>
<organism evidence="1 2">
    <name type="scientific">Halobium palmae</name>
    <dbReference type="NCBI Taxonomy" id="1776492"/>
    <lineage>
        <taxon>Archaea</taxon>
        <taxon>Methanobacteriati</taxon>
        <taxon>Methanobacteriota</taxon>
        <taxon>Stenosarchaea group</taxon>
        <taxon>Halobacteria</taxon>
        <taxon>Halobacteriales</taxon>
        <taxon>Haloferacaceae</taxon>
        <taxon>Halobium</taxon>
    </lineage>
</organism>
<evidence type="ECO:0000313" key="2">
    <source>
        <dbReference type="Proteomes" id="UP001596328"/>
    </source>
</evidence>